<name>A0A5R8WIR3_9BACT</name>
<keyword evidence="3" id="KW-1185">Reference proteome</keyword>
<gene>
    <name evidence="2" type="ORF">FDY95_24245</name>
</gene>
<dbReference type="Proteomes" id="UP000305517">
    <property type="component" value="Unassembled WGS sequence"/>
</dbReference>
<feature type="domain" description="Carrier" evidence="1">
    <location>
        <begin position="24"/>
        <end position="101"/>
    </location>
</feature>
<reference evidence="2 3" key="1">
    <citation type="submission" date="2019-05" db="EMBL/GenBank/DDBJ databases">
        <title>Hymenobacter edaphi sp. nov., isolated from abandoned arsenic-contaminated farmland soil.</title>
        <authorList>
            <person name="Nie L."/>
        </authorList>
    </citation>
    <scope>NUCLEOTIDE SEQUENCE [LARGE SCALE GENOMIC DNA]</scope>
    <source>
        <strain evidence="2 3">1-3-3-8</strain>
    </source>
</reference>
<dbReference type="EMBL" id="VAJM01000018">
    <property type="protein sequence ID" value="TLM88476.1"/>
    <property type="molecule type" value="Genomic_DNA"/>
</dbReference>
<comment type="caution">
    <text evidence="2">The sequence shown here is derived from an EMBL/GenBank/DDBJ whole genome shotgun (WGS) entry which is preliminary data.</text>
</comment>
<evidence type="ECO:0000313" key="2">
    <source>
        <dbReference type="EMBL" id="TLM88476.1"/>
    </source>
</evidence>
<evidence type="ECO:0000313" key="3">
    <source>
        <dbReference type="Proteomes" id="UP000305517"/>
    </source>
</evidence>
<dbReference type="Gene3D" id="1.10.1200.10">
    <property type="entry name" value="ACP-like"/>
    <property type="match status" value="1"/>
</dbReference>
<proteinExistence type="predicted"/>
<sequence>MHTPDSLRPELLSLTMTGRSTPLAPRRTVRRRIARALRHVLVGHRRWQAGLRLTEDLHLSSLDRQELALDLETEFGLDLPNAEVAALATLGDVVACVRRHLPRAA</sequence>
<dbReference type="InterPro" id="IPR036736">
    <property type="entry name" value="ACP-like_sf"/>
</dbReference>
<dbReference type="RefSeq" id="WP_138082017.1">
    <property type="nucleotide sequence ID" value="NZ_VAJM01000018.1"/>
</dbReference>
<protein>
    <recommendedName>
        <fullName evidence="1">Carrier domain-containing protein</fullName>
    </recommendedName>
</protein>
<dbReference type="AlphaFoldDB" id="A0A5R8WIR3"/>
<evidence type="ECO:0000259" key="1">
    <source>
        <dbReference type="PROSITE" id="PS50075"/>
    </source>
</evidence>
<dbReference type="OrthoDB" id="9804551at2"/>
<organism evidence="2 3">
    <name type="scientific">Hymenobacter jeollabukensis</name>
    <dbReference type="NCBI Taxonomy" id="2025313"/>
    <lineage>
        <taxon>Bacteria</taxon>
        <taxon>Pseudomonadati</taxon>
        <taxon>Bacteroidota</taxon>
        <taxon>Cytophagia</taxon>
        <taxon>Cytophagales</taxon>
        <taxon>Hymenobacteraceae</taxon>
        <taxon>Hymenobacter</taxon>
    </lineage>
</organism>
<dbReference type="PROSITE" id="PS50075">
    <property type="entry name" value="CARRIER"/>
    <property type="match status" value="1"/>
</dbReference>
<accession>A0A5R8WIR3</accession>
<dbReference type="InterPro" id="IPR009081">
    <property type="entry name" value="PP-bd_ACP"/>
</dbReference>
<dbReference type="SUPFAM" id="SSF47336">
    <property type="entry name" value="ACP-like"/>
    <property type="match status" value="1"/>
</dbReference>
<dbReference type="Pfam" id="PF00550">
    <property type="entry name" value="PP-binding"/>
    <property type="match status" value="1"/>
</dbReference>